<dbReference type="Pfam" id="PF00023">
    <property type="entry name" value="Ank"/>
    <property type="match status" value="1"/>
</dbReference>
<dbReference type="Pfam" id="PF01048">
    <property type="entry name" value="PNP_UDP_1"/>
    <property type="match status" value="1"/>
</dbReference>
<keyword evidence="2" id="KW-0040">ANK repeat</keyword>
<dbReference type="InterPro" id="IPR035994">
    <property type="entry name" value="Nucleoside_phosphorylase_sf"/>
</dbReference>
<dbReference type="InterPro" id="IPR036770">
    <property type="entry name" value="Ankyrin_rpt-contain_sf"/>
</dbReference>
<evidence type="ECO:0000313" key="6">
    <source>
        <dbReference type="EMBL" id="KAG7043434.1"/>
    </source>
</evidence>
<feature type="repeat" description="ANK" evidence="2">
    <location>
        <begin position="991"/>
        <end position="1023"/>
    </location>
</feature>
<dbReference type="GO" id="GO:0009116">
    <property type="term" value="P:nucleoside metabolic process"/>
    <property type="evidence" value="ECO:0007669"/>
    <property type="project" value="InterPro"/>
</dbReference>
<feature type="region of interest" description="Disordered" evidence="3">
    <location>
        <begin position="25"/>
        <end position="50"/>
    </location>
</feature>
<dbReference type="InterPro" id="IPR027417">
    <property type="entry name" value="P-loop_NTPase"/>
</dbReference>
<dbReference type="Proteomes" id="UP000699042">
    <property type="component" value="Unassembled WGS sequence"/>
</dbReference>
<evidence type="ECO:0000259" key="4">
    <source>
        <dbReference type="Pfam" id="PF01048"/>
    </source>
</evidence>
<feature type="repeat" description="ANK" evidence="2">
    <location>
        <begin position="1140"/>
        <end position="1172"/>
    </location>
</feature>
<evidence type="ECO:0000259" key="5">
    <source>
        <dbReference type="Pfam" id="PF24883"/>
    </source>
</evidence>
<evidence type="ECO:0000256" key="3">
    <source>
        <dbReference type="SAM" id="MobiDB-lite"/>
    </source>
</evidence>
<dbReference type="GO" id="GO:0003824">
    <property type="term" value="F:catalytic activity"/>
    <property type="evidence" value="ECO:0007669"/>
    <property type="project" value="InterPro"/>
</dbReference>
<dbReference type="SUPFAM" id="SSF53167">
    <property type="entry name" value="Purine and uridine phosphorylases"/>
    <property type="match status" value="1"/>
</dbReference>
<keyword evidence="7" id="KW-1185">Reference proteome</keyword>
<dbReference type="EMBL" id="JAESDN010000012">
    <property type="protein sequence ID" value="KAG7043434.1"/>
    <property type="molecule type" value="Genomic_DNA"/>
</dbReference>
<feature type="repeat" description="ANK" evidence="2">
    <location>
        <begin position="1337"/>
        <end position="1369"/>
    </location>
</feature>
<organism evidence="6 7">
    <name type="scientific">Colletotrichum scovillei</name>
    <dbReference type="NCBI Taxonomy" id="1209932"/>
    <lineage>
        <taxon>Eukaryota</taxon>
        <taxon>Fungi</taxon>
        <taxon>Dikarya</taxon>
        <taxon>Ascomycota</taxon>
        <taxon>Pezizomycotina</taxon>
        <taxon>Sordariomycetes</taxon>
        <taxon>Hypocreomycetidae</taxon>
        <taxon>Glomerellales</taxon>
        <taxon>Glomerellaceae</taxon>
        <taxon>Colletotrichum</taxon>
        <taxon>Colletotrichum acutatum species complex</taxon>
    </lineage>
</organism>
<dbReference type="Pfam" id="PF13637">
    <property type="entry name" value="Ank_4"/>
    <property type="match status" value="1"/>
</dbReference>
<feature type="compositionally biased region" description="Basic and acidic residues" evidence="3">
    <location>
        <begin position="34"/>
        <end position="43"/>
    </location>
</feature>
<dbReference type="Gene3D" id="1.25.40.20">
    <property type="entry name" value="Ankyrin repeat-containing domain"/>
    <property type="match status" value="2"/>
</dbReference>
<dbReference type="InterPro" id="IPR002110">
    <property type="entry name" value="Ankyrin_rpt"/>
</dbReference>
<feature type="repeat" description="ANK" evidence="2">
    <location>
        <begin position="1106"/>
        <end position="1138"/>
    </location>
</feature>
<dbReference type="Pfam" id="PF12796">
    <property type="entry name" value="Ank_2"/>
    <property type="match status" value="3"/>
</dbReference>
<dbReference type="PANTHER" id="PTHR46082:SF11">
    <property type="entry name" value="AAA+ ATPASE DOMAIN-CONTAINING PROTEIN-RELATED"/>
    <property type="match status" value="1"/>
</dbReference>
<name>A0A9P7U9W1_9PEZI</name>
<protein>
    <submittedName>
        <fullName evidence="6">Pfs domain-containing protein</fullName>
    </submittedName>
</protein>
<dbReference type="Pfam" id="PF24883">
    <property type="entry name" value="NPHP3_N"/>
    <property type="match status" value="1"/>
</dbReference>
<dbReference type="PROSITE" id="PS50088">
    <property type="entry name" value="ANK_REPEAT"/>
    <property type="match status" value="6"/>
</dbReference>
<dbReference type="Gene3D" id="3.40.50.1580">
    <property type="entry name" value="Nucleoside phosphorylase domain"/>
    <property type="match status" value="1"/>
</dbReference>
<feature type="domain" description="Nephrocystin 3-like N-terminal" evidence="5">
    <location>
        <begin position="425"/>
        <end position="596"/>
    </location>
</feature>
<comment type="caution">
    <text evidence="6">The sequence shown here is derived from an EMBL/GenBank/DDBJ whole genome shotgun (WGS) entry which is preliminary data.</text>
</comment>
<feature type="repeat" description="ANK" evidence="2">
    <location>
        <begin position="1173"/>
        <end position="1206"/>
    </location>
</feature>
<evidence type="ECO:0000256" key="1">
    <source>
        <dbReference type="ARBA" id="ARBA00022737"/>
    </source>
</evidence>
<feature type="domain" description="Nucleoside phosphorylase" evidence="4">
    <location>
        <begin position="82"/>
        <end position="370"/>
    </location>
</feature>
<dbReference type="Gene3D" id="3.40.50.300">
    <property type="entry name" value="P-loop containing nucleotide triphosphate hydrolases"/>
    <property type="match status" value="1"/>
</dbReference>
<dbReference type="PANTHER" id="PTHR46082">
    <property type="entry name" value="ATP/GTP-BINDING PROTEIN-RELATED"/>
    <property type="match status" value="1"/>
</dbReference>
<dbReference type="InterPro" id="IPR056884">
    <property type="entry name" value="NPHP3-like_N"/>
</dbReference>
<dbReference type="SUPFAM" id="SSF48403">
    <property type="entry name" value="Ankyrin repeat"/>
    <property type="match status" value="2"/>
</dbReference>
<dbReference type="SUPFAM" id="SSF52540">
    <property type="entry name" value="P-loop containing nucleoside triphosphate hydrolases"/>
    <property type="match status" value="1"/>
</dbReference>
<dbReference type="SMART" id="SM00248">
    <property type="entry name" value="ANK"/>
    <property type="match status" value="12"/>
</dbReference>
<reference evidence="6" key="1">
    <citation type="submission" date="2021-05" db="EMBL/GenBank/DDBJ databases">
        <title>Comparative genomics of three Colletotrichum scovillei strains and genetic complementation revealed genes involved fungal growth and virulence on chili pepper.</title>
        <authorList>
            <person name="Hsieh D.-K."/>
            <person name="Chuang S.-C."/>
            <person name="Chen C.-Y."/>
            <person name="Chao Y.-T."/>
            <person name="Lu M.-Y.J."/>
            <person name="Lee M.-H."/>
            <person name="Shih M.-C."/>
        </authorList>
    </citation>
    <scope>NUCLEOTIDE SEQUENCE</scope>
    <source>
        <strain evidence="6">Coll-153</strain>
    </source>
</reference>
<dbReference type="PROSITE" id="PS50297">
    <property type="entry name" value="ANK_REP_REGION"/>
    <property type="match status" value="5"/>
</dbReference>
<accession>A0A9P7U9W1</accession>
<dbReference type="InterPro" id="IPR000845">
    <property type="entry name" value="Nucleoside_phosphorylase_d"/>
</dbReference>
<dbReference type="InterPro" id="IPR053137">
    <property type="entry name" value="NLR-like"/>
</dbReference>
<dbReference type="PRINTS" id="PR01415">
    <property type="entry name" value="ANKYRIN"/>
</dbReference>
<keyword evidence="1" id="KW-0677">Repeat</keyword>
<evidence type="ECO:0000256" key="2">
    <source>
        <dbReference type="PROSITE-ProRule" id="PRU00023"/>
    </source>
</evidence>
<sequence>MQQGPCDLNATGRCEELKTAAATGGCSTSAPRCATEKRERSVSSDEGSDYGLAKRARTTSFLRTPNSAGQFLVKLSHEAYTVGWVCALPLEMAAARAMLDKEHQPLNMNPNDSKVYTFGSIGPHNIVIACLPSGQYGTNSAAVVANNMRWSFPSIQTGLMVGIGGGVPGRIDVRLGDVVVSNPTADSPGVVQYDFGKAVNDGKFERIGNLNKPPPPVLAAVSRLRADHEFQPSRVPDILARMELHHPYMVEFLHRNVDEDRLFEASYEHSGETCDDCDRSRLVPRSLRPTNNPSIHYGIIASGNQVMKHAKTRDRLAKELGLICFEMEAAGLMDNFPCLIIRGICDYSDSHKAKQWQKYAAATAAAYAKELLSIIPPQGSFSIQRQPEVRDTETPSTDRKALLDSLKFDQIDKRHANIKANHAKTCDWLLQHPDYVIWLDRKMYSQHHGFLWIRGKPGAGKSTIMKFAFNRARRRATSIGPSISFFFNARGEGLEKSTLGMYRSLIHQLLEKMPDLQILLDTNDGPQEIAVWNLEKAKILFRSAVRKLGQRQLTCFIDALDECAESEVREMVEVFEDLGQYAVQNDIRFYVCFSSRHYPYIDIQYGQKLILEDQIGHERDLAEYVRTSLKAGTGPKSEEVIAEILRKASGVFMWVVLVVDILNKEYLRGRLFAVKSRLKEIPSELSELFQNILTRDQENLDDLLLCIQWVLYSARPLKREEYYFALASGLEPDTLGEWDSNEVPSEFMDRLIVSSSKGLAETTRSDDKTVQFIHESVRDFLIKDNGLRTLWPEMGADFEAQSHNRLRDCCHEYSAQVNISRYLKDDDYRLYTYREGFINLKAVIDRGFPFLEYATSQILYHADAAARTAPQTEFLQHFPLERWNQRSNIFEKHQVRRQKPGATNILYIVAERGFTKLVETALHHDPDAEVRGGRHGYPLLAALKEGHDDVARFLLQHIASSARKIGSTAYNTPENETSSQVQPSIDCKDKEGRTPLYFAAERGQLDIAETLFDLGARPDLIPKDISYSPVVRAAEKGQEAFLRLILQKRSGSQLSVTPSMISRLPSSVDKLQDVKRALIRAAETGNTGTAQILLETGVSIDDGYKPDHTPLIAAVRKSQSRSIDLLLESGADINRGSLLEGMKPIHWAITRENEAIIRLLIERGCDFEVQDASGQTPLHIACQYENRFRIVALLLEAGANVHVQDDNGDTPLFIAVLRDAIDSVKLLLQHSICEHQRDNDEITLTRGKSQQKFGSVPSDFRNLTNKLGQTALFKVRPYTPRILEVLLNEGLDPTHQDNLGQNFLHEACKRGSSSSRYFEGVGKAIENGLEIDCRDYEGRTPLMNAARGWDSRLVDFLLRRGADPNARDIKGQTPLSEILSVDYYEYRLEAVSATIRSLLDAGADVTESGPNGKDLKELALRWSIKV</sequence>
<gene>
    <name evidence="6" type="ORF">JMJ77_003139</name>
</gene>
<evidence type="ECO:0000313" key="7">
    <source>
        <dbReference type="Proteomes" id="UP000699042"/>
    </source>
</evidence>
<feature type="repeat" description="ANK" evidence="2">
    <location>
        <begin position="1207"/>
        <end position="1239"/>
    </location>
</feature>
<proteinExistence type="predicted"/>